<proteinExistence type="predicted"/>
<name>A0AC54ZFW8_ORYAF</name>
<protein>
    <submittedName>
        <fullName evidence="2">Coiled-coil domain-containing protein 78</fullName>
    </submittedName>
</protein>
<gene>
    <name evidence="2" type="primary">CCDC78</name>
</gene>
<accession>A0AC54ZFW8</accession>
<dbReference type="Proteomes" id="UP000694850">
    <property type="component" value="Unplaced"/>
</dbReference>
<organism evidence="1 2">
    <name type="scientific">Orycteropus afer afer</name>
    <dbReference type="NCBI Taxonomy" id="1230840"/>
    <lineage>
        <taxon>Eukaryota</taxon>
        <taxon>Metazoa</taxon>
        <taxon>Chordata</taxon>
        <taxon>Craniata</taxon>
        <taxon>Vertebrata</taxon>
        <taxon>Euteleostomi</taxon>
        <taxon>Mammalia</taxon>
        <taxon>Eutheria</taxon>
        <taxon>Afrotheria</taxon>
        <taxon>Tubulidentata</taxon>
        <taxon>Orycteropodidae</taxon>
        <taxon>Orycteropus</taxon>
    </lineage>
</organism>
<sequence length="548" mass="60941">MCHVDFHATGGEQAGRCRERAPQHLRKAPPIHHARPPQTPPLHCRARLPQPRLRAQALPQAPSTRRLRDPAPDRPLPDRLSLLGLCGPPEGCKRGAALGTPAAHGPRSAARPGTCASRGRRRATQSPDNTSHRMEATATERAGLTQVLPMEQRAAPGPRPRSPWAAENVSQQDAGTLALIPRLILVLRQAEDPQAGAPRDAPAWATGLELSEEQRLQISKELVDLQLTTHRLREQHEAEVFQLQSEVLRLEGRVLELELHGEQAGRRQRQAPAQGRSKDHRLRTQPEDFVSLESGSQKLGDTQLGEGKRALELQGAQQKALETHVAALGRQLQGAREEVRAAGRHVATQAQVLCVCQEQLREAEAENSRLQMQLKRLNEDYAVRLRRCARDIADYADGAGQAPAAASLRAFLDATLEDIQATHRSREQQLARAAHTYRKRLTELSRQHEQLLAVHRDLDAASWAQIHQKLQEFSRSTQAELERERAQLLARATVAEAQLSELREYVDQHLGRYKQEILRLRRLVGTGGPSKVGAVPPAKPQHPRTRSR</sequence>
<evidence type="ECO:0000313" key="1">
    <source>
        <dbReference type="Proteomes" id="UP000694850"/>
    </source>
</evidence>
<keyword evidence="1" id="KW-1185">Reference proteome</keyword>
<dbReference type="RefSeq" id="XP_042639155.1">
    <property type="nucleotide sequence ID" value="XM_042783221.1"/>
</dbReference>
<reference evidence="2" key="1">
    <citation type="submission" date="2025-08" db="UniProtKB">
        <authorList>
            <consortium name="RefSeq"/>
        </authorList>
    </citation>
    <scope>IDENTIFICATION</scope>
</reference>
<evidence type="ECO:0000313" key="2">
    <source>
        <dbReference type="RefSeq" id="XP_042639155.1"/>
    </source>
</evidence>